<keyword evidence="9" id="KW-0472">Membrane</keyword>
<dbReference type="GO" id="GO:0000155">
    <property type="term" value="F:phosphorelay sensor kinase activity"/>
    <property type="evidence" value="ECO:0007669"/>
    <property type="project" value="InterPro"/>
</dbReference>
<evidence type="ECO:0000256" key="6">
    <source>
        <dbReference type="ARBA" id="ARBA00022777"/>
    </source>
</evidence>
<dbReference type="InterPro" id="IPR036097">
    <property type="entry name" value="HisK_dim/P_sf"/>
</dbReference>
<sequence length="480" mass="56169">MNCKIKFIYHKRERMRGIENFFTSGLKIEESSNDLKSRYQMVNIALVLSSISLIYGMVGNYLRDVSGLIPLELFLLSVNSFLFFALRRYEKSFEYVCLIVTAQFSFLFLFLVYTTEPTALKHIWLFTYPIILLYFQRNKNGLYWLVFMLLALIIAPLQNFVEVQYSLYQITYISFVLIIVSAIVYFYKLKMDEARELILQQQALVLDFNKKLEEQVKEKTFKLQELNDILEMNVQDKIEKLIEKDELLTTQSKQAVMGEMISMIAHQWRQPLSMITLQISNLQITRLLGNQVSDDELYKTLTKISDTIVYLSDTIDDFQTYFHPNKEVSEINIFELLQRAINFSEPRLKSHHVEIVIEDRNNKVIVQTYVNELLQVILNILNNAIDVFTERETQKAKVSMKVENQEEIIKIYIEDNAGGINEEHLPRIFEPYFSTKGKNGTGLGLYMSQMIIEKQFGGEIKVQSSSESTTFIVEIPKKRM</sequence>
<keyword evidence="7" id="KW-0067">ATP-binding</keyword>
<comment type="catalytic activity">
    <reaction evidence="1">
        <text>ATP + protein L-histidine = ADP + protein N-phospho-L-histidine.</text>
        <dbReference type="EC" id="2.7.13.3"/>
    </reaction>
</comment>
<dbReference type="PROSITE" id="PS50109">
    <property type="entry name" value="HIS_KIN"/>
    <property type="match status" value="1"/>
</dbReference>
<feature type="transmembrane region" description="Helical" evidence="9">
    <location>
        <begin position="41"/>
        <end position="62"/>
    </location>
</feature>
<dbReference type="CDD" id="cd00082">
    <property type="entry name" value="HisKA"/>
    <property type="match status" value="1"/>
</dbReference>
<dbReference type="InterPro" id="IPR003661">
    <property type="entry name" value="HisK_dim/P_dom"/>
</dbReference>
<evidence type="ECO:0000256" key="7">
    <source>
        <dbReference type="ARBA" id="ARBA00022840"/>
    </source>
</evidence>
<name>Q2YZL7_9BACT</name>
<feature type="transmembrane region" description="Helical" evidence="9">
    <location>
        <begin position="142"/>
        <end position="161"/>
    </location>
</feature>
<feature type="transmembrane region" description="Helical" evidence="9">
    <location>
        <begin position="119"/>
        <end position="135"/>
    </location>
</feature>
<evidence type="ECO:0000256" key="2">
    <source>
        <dbReference type="ARBA" id="ARBA00012438"/>
    </source>
</evidence>
<dbReference type="PANTHER" id="PTHR43065:SF10">
    <property type="entry name" value="PEROXIDE STRESS-ACTIVATED HISTIDINE KINASE MAK3"/>
    <property type="match status" value="1"/>
</dbReference>
<feature type="transmembrane region" description="Helical" evidence="9">
    <location>
        <begin position="167"/>
        <end position="187"/>
    </location>
</feature>
<keyword evidence="9" id="KW-1133">Transmembrane helix</keyword>
<dbReference type="InterPro" id="IPR036890">
    <property type="entry name" value="HATPase_C_sf"/>
</dbReference>
<evidence type="ECO:0000256" key="1">
    <source>
        <dbReference type="ARBA" id="ARBA00000085"/>
    </source>
</evidence>
<dbReference type="GO" id="GO:0005524">
    <property type="term" value="F:ATP binding"/>
    <property type="evidence" value="ECO:0007669"/>
    <property type="project" value="UniProtKB-KW"/>
</dbReference>
<dbReference type="SMART" id="SM00387">
    <property type="entry name" value="HATPase_c"/>
    <property type="match status" value="1"/>
</dbReference>
<feature type="transmembrane region" description="Helical" evidence="9">
    <location>
        <begin position="93"/>
        <end position="113"/>
    </location>
</feature>
<accession>Q2YZL7</accession>
<keyword evidence="6" id="KW-0418">Kinase</keyword>
<keyword evidence="9" id="KW-0812">Transmembrane</keyword>
<dbReference type="PANTHER" id="PTHR43065">
    <property type="entry name" value="SENSOR HISTIDINE KINASE"/>
    <property type="match status" value="1"/>
</dbReference>
<dbReference type="Pfam" id="PF02518">
    <property type="entry name" value="HATPase_c"/>
    <property type="match status" value="1"/>
</dbReference>
<feature type="domain" description="Histidine kinase" evidence="10">
    <location>
        <begin position="263"/>
        <end position="479"/>
    </location>
</feature>
<dbReference type="AlphaFoldDB" id="Q2YZL7"/>
<dbReference type="PRINTS" id="PR00344">
    <property type="entry name" value="BCTRLSENSOR"/>
</dbReference>
<evidence type="ECO:0000259" key="10">
    <source>
        <dbReference type="PROSITE" id="PS50109"/>
    </source>
</evidence>
<reference evidence="11" key="1">
    <citation type="journal article" date="2005" name="Environ. Microbiol.">
        <title>Lateral gene transfer and phylogenetic assignment of environmental fosmid clones.</title>
        <authorList>
            <person name="Nesbo C.L."/>
            <person name="Boucher Y."/>
            <person name="Dlutek M."/>
            <person name="Doolittle F.W."/>
        </authorList>
    </citation>
    <scope>NUCLEOTIDE SEQUENCE</scope>
</reference>
<dbReference type="EMBL" id="AJ937769">
    <property type="protein sequence ID" value="CAI78771.1"/>
    <property type="molecule type" value="Genomic_DNA"/>
</dbReference>
<organism evidence="11">
    <name type="scientific">uncultured Campylobacterota bacterium</name>
    <dbReference type="NCBI Taxonomy" id="120858"/>
    <lineage>
        <taxon>Bacteria</taxon>
        <taxon>Pseudomonadati</taxon>
        <taxon>Campylobacterota</taxon>
        <taxon>environmental samples</taxon>
    </lineage>
</organism>
<evidence type="ECO:0000256" key="3">
    <source>
        <dbReference type="ARBA" id="ARBA00022553"/>
    </source>
</evidence>
<protein>
    <recommendedName>
        <fullName evidence="2">histidine kinase</fullName>
        <ecNumber evidence="2">2.7.13.3</ecNumber>
    </recommendedName>
</protein>
<evidence type="ECO:0000313" key="11">
    <source>
        <dbReference type="EMBL" id="CAI78771.1"/>
    </source>
</evidence>
<keyword evidence="4" id="KW-0808">Transferase</keyword>
<keyword evidence="3" id="KW-0597">Phosphoprotein</keyword>
<dbReference type="EC" id="2.7.13.3" evidence="2"/>
<keyword evidence="8" id="KW-0902">Two-component regulatory system</keyword>
<dbReference type="InterPro" id="IPR003594">
    <property type="entry name" value="HATPase_dom"/>
</dbReference>
<dbReference type="InterPro" id="IPR005467">
    <property type="entry name" value="His_kinase_dom"/>
</dbReference>
<dbReference type="Gene3D" id="1.10.287.130">
    <property type="match status" value="1"/>
</dbReference>
<dbReference type="InterPro" id="IPR004358">
    <property type="entry name" value="Sig_transdc_His_kin-like_C"/>
</dbReference>
<evidence type="ECO:0000256" key="8">
    <source>
        <dbReference type="ARBA" id="ARBA00023012"/>
    </source>
</evidence>
<evidence type="ECO:0000256" key="5">
    <source>
        <dbReference type="ARBA" id="ARBA00022741"/>
    </source>
</evidence>
<evidence type="ECO:0000256" key="4">
    <source>
        <dbReference type="ARBA" id="ARBA00022679"/>
    </source>
</evidence>
<evidence type="ECO:0000256" key="9">
    <source>
        <dbReference type="SAM" id="Phobius"/>
    </source>
</evidence>
<dbReference type="Gene3D" id="3.30.565.10">
    <property type="entry name" value="Histidine kinase-like ATPase, C-terminal domain"/>
    <property type="match status" value="1"/>
</dbReference>
<proteinExistence type="predicted"/>
<feature type="transmembrane region" description="Helical" evidence="9">
    <location>
        <begin position="68"/>
        <end position="86"/>
    </location>
</feature>
<dbReference type="SUPFAM" id="SSF55874">
    <property type="entry name" value="ATPase domain of HSP90 chaperone/DNA topoisomerase II/histidine kinase"/>
    <property type="match status" value="1"/>
</dbReference>
<dbReference type="SUPFAM" id="SSF47384">
    <property type="entry name" value="Homodimeric domain of signal transducing histidine kinase"/>
    <property type="match status" value="1"/>
</dbReference>
<keyword evidence="5" id="KW-0547">Nucleotide-binding</keyword>